<comment type="caution">
    <text evidence="2">The sequence shown here is derived from an EMBL/GenBank/DDBJ whole genome shotgun (WGS) entry which is preliminary data.</text>
</comment>
<dbReference type="Pfam" id="PF18758">
    <property type="entry name" value="KDZ"/>
    <property type="match status" value="1"/>
</dbReference>
<dbReference type="EMBL" id="MU154533">
    <property type="protein sequence ID" value="KAF9499183.1"/>
    <property type="molecule type" value="Genomic_DNA"/>
</dbReference>
<evidence type="ECO:0000313" key="2">
    <source>
        <dbReference type="EMBL" id="KAF9499183.1"/>
    </source>
</evidence>
<organism evidence="2 3">
    <name type="scientific">Pleurotus eryngii</name>
    <name type="common">Boletus of the steppes</name>
    <dbReference type="NCBI Taxonomy" id="5323"/>
    <lineage>
        <taxon>Eukaryota</taxon>
        <taxon>Fungi</taxon>
        <taxon>Dikarya</taxon>
        <taxon>Basidiomycota</taxon>
        <taxon>Agaricomycotina</taxon>
        <taxon>Agaricomycetes</taxon>
        <taxon>Agaricomycetidae</taxon>
        <taxon>Agaricales</taxon>
        <taxon>Pleurotineae</taxon>
        <taxon>Pleurotaceae</taxon>
        <taxon>Pleurotus</taxon>
    </lineage>
</organism>
<sequence length="449" mass="50486">MVNQLEADNWKCLVEHHIVNPFHIVKRWNRLFFERQTLRTLGLRTQLNHLQGDPCPQADTAFNEAFVVIMLHGIFTINLDFCNCTQGVSKSTQLLRAQLFPTTTVELQTAATFEVLRLFQLLTFGSKVSGYEFYQSLGFQAQKKVNVPSFALHACTQAKIYCQIDKRTMENRLNRGFAYFVDEKKYKAFLDASGNLPPKEPSTCNNYDAVKLASVQGGKVITLYDIASQWARNLQARAASYPEELVGPWFSQLSIKYLVPKFHLYVHCNKCQINYSFNLTPNVGCTDGESPERGWAAMNPVASSTKEMGPGSCCDTLDNHFGDYNWHKVITLCARSIADAIRTCQGFQGLQQGLSKESVARFSKLVWAWETNPNMTNPYEPMLQVVSQAKIRLELTEEDAAAVEREATGGIHNSVSPSVFITQGLDLQDQQVQLQTDANALSNNATDHQ</sequence>
<dbReference type="Proteomes" id="UP000807025">
    <property type="component" value="Unassembled WGS sequence"/>
</dbReference>
<proteinExistence type="predicted"/>
<gene>
    <name evidence="2" type="ORF">BDN71DRAFT_1428227</name>
</gene>
<dbReference type="PANTHER" id="PTHR33096:SF1">
    <property type="entry name" value="CXC1-LIKE CYSTEINE CLUSTER ASSOCIATED WITH KDZ TRANSPOSASES DOMAIN-CONTAINING PROTEIN"/>
    <property type="match status" value="1"/>
</dbReference>
<accession>A0A9P6A567</accession>
<dbReference type="OrthoDB" id="3192989at2759"/>
<feature type="domain" description="CxC2-like cysteine cluster KDZ transposase-associated" evidence="1">
    <location>
        <begin position="38"/>
        <end position="139"/>
    </location>
</feature>
<dbReference type="InterPro" id="IPR041457">
    <property type="entry name" value="CxC2_KDZ-assoc"/>
</dbReference>
<dbReference type="InterPro" id="IPR040521">
    <property type="entry name" value="KDZ"/>
</dbReference>
<dbReference type="PANTHER" id="PTHR33096">
    <property type="entry name" value="CXC2 DOMAIN-CONTAINING PROTEIN"/>
    <property type="match status" value="1"/>
</dbReference>
<evidence type="ECO:0000313" key="3">
    <source>
        <dbReference type="Proteomes" id="UP000807025"/>
    </source>
</evidence>
<reference evidence="2" key="1">
    <citation type="submission" date="2020-11" db="EMBL/GenBank/DDBJ databases">
        <authorList>
            <consortium name="DOE Joint Genome Institute"/>
            <person name="Ahrendt S."/>
            <person name="Riley R."/>
            <person name="Andreopoulos W."/>
            <person name="Labutti K."/>
            <person name="Pangilinan J."/>
            <person name="Ruiz-Duenas F.J."/>
            <person name="Barrasa J.M."/>
            <person name="Sanchez-Garcia M."/>
            <person name="Camarero S."/>
            <person name="Miyauchi S."/>
            <person name="Serrano A."/>
            <person name="Linde D."/>
            <person name="Babiker R."/>
            <person name="Drula E."/>
            <person name="Ayuso-Fernandez I."/>
            <person name="Pacheco R."/>
            <person name="Padilla G."/>
            <person name="Ferreira P."/>
            <person name="Barriuso J."/>
            <person name="Kellner H."/>
            <person name="Castanera R."/>
            <person name="Alfaro M."/>
            <person name="Ramirez L."/>
            <person name="Pisabarro A.G."/>
            <person name="Kuo A."/>
            <person name="Tritt A."/>
            <person name="Lipzen A."/>
            <person name="He G."/>
            <person name="Yan M."/>
            <person name="Ng V."/>
            <person name="Cullen D."/>
            <person name="Martin F."/>
            <person name="Rosso M.-N."/>
            <person name="Henrissat B."/>
            <person name="Hibbett D."/>
            <person name="Martinez A.T."/>
            <person name="Grigoriev I.V."/>
        </authorList>
    </citation>
    <scope>NUCLEOTIDE SEQUENCE</scope>
    <source>
        <strain evidence="2">ATCC 90797</strain>
    </source>
</reference>
<keyword evidence="3" id="KW-1185">Reference proteome</keyword>
<dbReference type="AlphaFoldDB" id="A0A9P6A567"/>
<evidence type="ECO:0000259" key="1">
    <source>
        <dbReference type="Pfam" id="PF18803"/>
    </source>
</evidence>
<dbReference type="Pfam" id="PF18803">
    <property type="entry name" value="CxC2"/>
    <property type="match status" value="1"/>
</dbReference>
<protein>
    <recommendedName>
        <fullName evidence="1">CxC2-like cysteine cluster KDZ transposase-associated domain-containing protein</fullName>
    </recommendedName>
</protein>
<name>A0A9P6A567_PLEER</name>